<dbReference type="SMART" id="SM00100">
    <property type="entry name" value="cNMP"/>
    <property type="match status" value="1"/>
</dbReference>
<dbReference type="InterPro" id="IPR036388">
    <property type="entry name" value="WH-like_DNA-bd_sf"/>
</dbReference>
<accession>E6TYP1</accession>
<dbReference type="InterPro" id="IPR050397">
    <property type="entry name" value="Env_Response_Regulators"/>
</dbReference>
<gene>
    <name evidence="7" type="ordered locus">Bcell_1829</name>
</gene>
<dbReference type="InterPro" id="IPR018490">
    <property type="entry name" value="cNMP-bd_dom_sf"/>
</dbReference>
<dbReference type="SMART" id="SM00419">
    <property type="entry name" value="HTH_CRP"/>
    <property type="match status" value="1"/>
</dbReference>
<dbReference type="AlphaFoldDB" id="E6TYP1"/>
<protein>
    <submittedName>
        <fullName evidence="7">Transcriptional regulator, Crp/Fnr family</fullName>
    </submittedName>
</protein>
<dbReference type="PROSITE" id="PS51063">
    <property type="entry name" value="HTH_CRP_2"/>
    <property type="match status" value="1"/>
</dbReference>
<dbReference type="InterPro" id="IPR000595">
    <property type="entry name" value="cNMP-bd_dom"/>
</dbReference>
<dbReference type="PRINTS" id="PR00034">
    <property type="entry name" value="HTHCRP"/>
</dbReference>
<evidence type="ECO:0000313" key="7">
    <source>
        <dbReference type="EMBL" id="ADU30091.1"/>
    </source>
</evidence>
<dbReference type="Gene3D" id="1.10.10.10">
    <property type="entry name" value="Winged helix-like DNA-binding domain superfamily/Winged helix DNA-binding domain"/>
    <property type="match status" value="1"/>
</dbReference>
<dbReference type="PANTHER" id="PTHR24567">
    <property type="entry name" value="CRP FAMILY TRANSCRIPTIONAL REGULATORY PROTEIN"/>
    <property type="match status" value="1"/>
</dbReference>
<keyword evidence="3" id="KW-0010">Activator</keyword>
<dbReference type="GO" id="GO:0003677">
    <property type="term" value="F:DNA binding"/>
    <property type="evidence" value="ECO:0007669"/>
    <property type="project" value="UniProtKB-KW"/>
</dbReference>
<dbReference type="PROSITE" id="PS50042">
    <property type="entry name" value="CNMP_BINDING_3"/>
    <property type="match status" value="1"/>
</dbReference>
<evidence type="ECO:0000259" key="5">
    <source>
        <dbReference type="PROSITE" id="PS50042"/>
    </source>
</evidence>
<dbReference type="Pfam" id="PF13545">
    <property type="entry name" value="HTH_Crp_2"/>
    <property type="match status" value="1"/>
</dbReference>
<dbReference type="Pfam" id="PF00027">
    <property type="entry name" value="cNMP_binding"/>
    <property type="match status" value="1"/>
</dbReference>
<evidence type="ECO:0000256" key="1">
    <source>
        <dbReference type="ARBA" id="ARBA00023015"/>
    </source>
</evidence>
<reference evidence="7" key="1">
    <citation type="submission" date="2010-12" db="EMBL/GenBank/DDBJ databases">
        <title>Complete sequence of Bacillus cellulosilyticus DSM 2522.</title>
        <authorList>
            <consortium name="US DOE Joint Genome Institute"/>
            <person name="Lucas S."/>
            <person name="Copeland A."/>
            <person name="Lapidus A."/>
            <person name="Cheng J.-F."/>
            <person name="Bruce D."/>
            <person name="Goodwin L."/>
            <person name="Pitluck S."/>
            <person name="Chertkov O."/>
            <person name="Detter J.C."/>
            <person name="Han C."/>
            <person name="Tapia R."/>
            <person name="Land M."/>
            <person name="Hauser L."/>
            <person name="Jeffries C."/>
            <person name="Kyrpides N."/>
            <person name="Ivanova N."/>
            <person name="Mikhailova N."/>
            <person name="Brumm P."/>
            <person name="Mead D."/>
            <person name="Woyke T."/>
        </authorList>
    </citation>
    <scope>NUCLEOTIDE SEQUENCE [LARGE SCALE GENOMIC DNA]</scope>
    <source>
        <strain evidence="7">DSM 2522</strain>
    </source>
</reference>
<dbReference type="eggNOG" id="COG0664">
    <property type="taxonomic scope" value="Bacteria"/>
</dbReference>
<dbReference type="InterPro" id="IPR014710">
    <property type="entry name" value="RmlC-like_jellyroll"/>
</dbReference>
<dbReference type="RefSeq" id="WP_013488427.1">
    <property type="nucleotide sequence ID" value="NC_014829.1"/>
</dbReference>
<dbReference type="CDD" id="cd00038">
    <property type="entry name" value="CAP_ED"/>
    <property type="match status" value="1"/>
</dbReference>
<feature type="domain" description="HTH crp-type" evidence="6">
    <location>
        <begin position="147"/>
        <end position="212"/>
    </location>
</feature>
<name>E6TYP1_EVAC2</name>
<dbReference type="KEGG" id="bco:Bcell_1829"/>
<evidence type="ECO:0000256" key="3">
    <source>
        <dbReference type="ARBA" id="ARBA00023159"/>
    </source>
</evidence>
<dbReference type="STRING" id="649639.Bcell_1829"/>
<dbReference type="Proteomes" id="UP000001401">
    <property type="component" value="Chromosome"/>
</dbReference>
<dbReference type="PANTHER" id="PTHR24567:SF26">
    <property type="entry name" value="REGULATORY PROTEIN YEIL"/>
    <property type="match status" value="1"/>
</dbReference>
<dbReference type="InterPro" id="IPR012318">
    <property type="entry name" value="HTH_CRP"/>
</dbReference>
<evidence type="ECO:0000256" key="2">
    <source>
        <dbReference type="ARBA" id="ARBA00023125"/>
    </source>
</evidence>
<dbReference type="SUPFAM" id="SSF46785">
    <property type="entry name" value="Winged helix' DNA-binding domain"/>
    <property type="match status" value="1"/>
</dbReference>
<dbReference type="GO" id="GO:0005829">
    <property type="term" value="C:cytosol"/>
    <property type="evidence" value="ECO:0007669"/>
    <property type="project" value="TreeGrafter"/>
</dbReference>
<dbReference type="SUPFAM" id="SSF51206">
    <property type="entry name" value="cAMP-binding domain-like"/>
    <property type="match status" value="1"/>
</dbReference>
<evidence type="ECO:0000259" key="6">
    <source>
        <dbReference type="PROSITE" id="PS51063"/>
    </source>
</evidence>
<evidence type="ECO:0000313" key="8">
    <source>
        <dbReference type="Proteomes" id="UP000001401"/>
    </source>
</evidence>
<keyword evidence="4" id="KW-0804">Transcription</keyword>
<organism evidence="7 8">
    <name type="scientific">Evansella cellulosilytica (strain ATCC 21833 / DSM 2522 / FERM P-1141 / JCM 9156 / N-4)</name>
    <name type="common">Bacillus cellulosilyticus</name>
    <dbReference type="NCBI Taxonomy" id="649639"/>
    <lineage>
        <taxon>Bacteria</taxon>
        <taxon>Bacillati</taxon>
        <taxon>Bacillota</taxon>
        <taxon>Bacilli</taxon>
        <taxon>Bacillales</taxon>
        <taxon>Bacillaceae</taxon>
        <taxon>Evansella</taxon>
    </lineage>
</organism>
<evidence type="ECO:0000256" key="4">
    <source>
        <dbReference type="ARBA" id="ARBA00023163"/>
    </source>
</evidence>
<sequence length="217" mass="24983">MKKWLKHLKQLPLFEGLDEKALSSLLKMSREKQLKDKDILFLEGEQKSYIYVLGEGTILISKLTEDGEESLINVLSEGEVFPHTGFFDHSPYPGSAKAKKDVIVLAIPINGFEKLIRTYPELSFRVIQVMNKKIIYLQKKLNELLSLNVEARLIGAIAHLQETQGDTIRLTHQEMGNIIGSTRETVSRQLKKWEKEQYVDIKKDRIVLKKDFNELTT</sequence>
<proteinExistence type="predicted"/>
<keyword evidence="1" id="KW-0805">Transcription regulation</keyword>
<keyword evidence="2" id="KW-0238">DNA-binding</keyword>
<dbReference type="InterPro" id="IPR036390">
    <property type="entry name" value="WH_DNA-bd_sf"/>
</dbReference>
<dbReference type="HOGENOM" id="CLU_075053_3_2_9"/>
<dbReference type="Gene3D" id="2.60.120.10">
    <property type="entry name" value="Jelly Rolls"/>
    <property type="match status" value="1"/>
</dbReference>
<keyword evidence="8" id="KW-1185">Reference proteome</keyword>
<dbReference type="GO" id="GO:0003700">
    <property type="term" value="F:DNA-binding transcription factor activity"/>
    <property type="evidence" value="ECO:0007669"/>
    <property type="project" value="TreeGrafter"/>
</dbReference>
<dbReference type="EMBL" id="CP002394">
    <property type="protein sequence ID" value="ADU30091.1"/>
    <property type="molecule type" value="Genomic_DNA"/>
</dbReference>
<feature type="domain" description="Cyclic nucleotide-binding" evidence="5">
    <location>
        <begin position="13"/>
        <end position="133"/>
    </location>
</feature>